<proteinExistence type="predicted"/>
<evidence type="ECO:0000256" key="1">
    <source>
        <dbReference type="SAM" id="MobiDB-lite"/>
    </source>
</evidence>
<comment type="caution">
    <text evidence="2">The sequence shown here is derived from an EMBL/GenBank/DDBJ whole genome shotgun (WGS) entry which is preliminary data.</text>
</comment>
<evidence type="ECO:0000313" key="3">
    <source>
        <dbReference type="Proteomes" id="UP001551582"/>
    </source>
</evidence>
<dbReference type="EMBL" id="JBEZLS010000046">
    <property type="protein sequence ID" value="MEU9356243.1"/>
    <property type="molecule type" value="Genomic_DNA"/>
</dbReference>
<reference evidence="2 3" key="1">
    <citation type="submission" date="2024-06" db="EMBL/GenBank/DDBJ databases">
        <title>The Natural Products Discovery Center: Release of the First 8490 Sequenced Strains for Exploring Actinobacteria Biosynthetic Diversity.</title>
        <authorList>
            <person name="Kalkreuter E."/>
            <person name="Kautsar S.A."/>
            <person name="Yang D."/>
            <person name="Bader C.D."/>
            <person name="Teijaro C.N."/>
            <person name="Fluegel L."/>
            <person name="Davis C.M."/>
            <person name="Simpson J.R."/>
            <person name="Lauterbach L."/>
            <person name="Steele A.D."/>
            <person name="Gui C."/>
            <person name="Meng S."/>
            <person name="Li G."/>
            <person name="Viehrig K."/>
            <person name="Ye F."/>
            <person name="Su P."/>
            <person name="Kiefer A.F."/>
            <person name="Nichols A."/>
            <person name="Cepeda A.J."/>
            <person name="Yan W."/>
            <person name="Fan B."/>
            <person name="Jiang Y."/>
            <person name="Adhikari A."/>
            <person name="Zheng C.-J."/>
            <person name="Schuster L."/>
            <person name="Cowan T.M."/>
            <person name="Smanski M.J."/>
            <person name="Chevrette M.G."/>
            <person name="De Carvalho L.P.S."/>
            <person name="Shen B."/>
        </authorList>
    </citation>
    <scope>NUCLEOTIDE SEQUENCE [LARGE SCALE GENOMIC DNA]</scope>
    <source>
        <strain evidence="2 3">NPDC048274</strain>
    </source>
</reference>
<sequence>MFDDLPPDLDRLHTLRVWHTMWLRRIDAKIAAITQRQAEEEHGRRSRPAPPKWIIELGIGARRPPLQVHAGDCYMAGKRRRPVDREEARRLIAAGLKACGHCRPESRLGITDLSPRPAPSAAATTH</sequence>
<dbReference type="RefSeq" id="WP_359989778.1">
    <property type="nucleotide sequence ID" value="NZ_JBEZLS010000046.1"/>
</dbReference>
<gene>
    <name evidence="2" type="ORF">AB0D65_35895</name>
</gene>
<evidence type="ECO:0000313" key="2">
    <source>
        <dbReference type="EMBL" id="MEU9356243.1"/>
    </source>
</evidence>
<keyword evidence="3" id="KW-1185">Reference proteome</keyword>
<dbReference type="Proteomes" id="UP001551582">
    <property type="component" value="Unassembled WGS sequence"/>
</dbReference>
<feature type="region of interest" description="Disordered" evidence="1">
    <location>
        <begin position="105"/>
        <end position="126"/>
    </location>
</feature>
<organism evidence="2 3">
    <name type="scientific">Streptomyces griseoloalbus</name>
    <dbReference type="NCBI Taxonomy" id="67303"/>
    <lineage>
        <taxon>Bacteria</taxon>
        <taxon>Bacillati</taxon>
        <taxon>Actinomycetota</taxon>
        <taxon>Actinomycetes</taxon>
        <taxon>Kitasatosporales</taxon>
        <taxon>Streptomycetaceae</taxon>
        <taxon>Streptomyces</taxon>
    </lineage>
</organism>
<protein>
    <submittedName>
        <fullName evidence="2">DUF6233 domain-containing protein</fullName>
    </submittedName>
</protein>
<dbReference type="InterPro" id="IPR046200">
    <property type="entry name" value="DUF6233"/>
</dbReference>
<accession>A0ABV3EGV9</accession>
<dbReference type="Pfam" id="PF19746">
    <property type="entry name" value="DUF6233"/>
    <property type="match status" value="1"/>
</dbReference>
<name>A0ABV3EGV9_9ACTN</name>